<evidence type="ECO:0000313" key="2">
    <source>
        <dbReference type="EMBL" id="KAA6391355.1"/>
    </source>
</evidence>
<dbReference type="Proteomes" id="UP000324800">
    <property type="component" value="Unassembled WGS sequence"/>
</dbReference>
<protein>
    <submittedName>
        <fullName evidence="2">Uncharacterized protein</fullName>
    </submittedName>
</protein>
<dbReference type="EMBL" id="SNRW01002906">
    <property type="protein sequence ID" value="KAA6391355.1"/>
    <property type="molecule type" value="Genomic_DNA"/>
</dbReference>
<gene>
    <name evidence="2" type="ORF">EZS28_013115</name>
</gene>
<reference evidence="2 3" key="1">
    <citation type="submission" date="2019-03" db="EMBL/GenBank/DDBJ databases">
        <title>Single cell metagenomics reveals metabolic interactions within the superorganism composed of flagellate Streblomastix strix and complex community of Bacteroidetes bacteria on its surface.</title>
        <authorList>
            <person name="Treitli S.C."/>
            <person name="Kolisko M."/>
            <person name="Husnik F."/>
            <person name="Keeling P."/>
            <person name="Hampl V."/>
        </authorList>
    </citation>
    <scope>NUCLEOTIDE SEQUENCE [LARGE SCALE GENOMIC DNA]</scope>
    <source>
        <strain evidence="2">ST1C</strain>
    </source>
</reference>
<organism evidence="2 3">
    <name type="scientific">Streblomastix strix</name>
    <dbReference type="NCBI Taxonomy" id="222440"/>
    <lineage>
        <taxon>Eukaryota</taxon>
        <taxon>Metamonada</taxon>
        <taxon>Preaxostyla</taxon>
        <taxon>Oxymonadida</taxon>
        <taxon>Streblomastigidae</taxon>
        <taxon>Streblomastix</taxon>
    </lineage>
</organism>
<sequence length="34" mass="4118">HRDDSEEGRSRKRARMDEEPKKTIRTVFAEDENE</sequence>
<dbReference type="OrthoDB" id="439993at2759"/>
<proteinExistence type="predicted"/>
<accession>A0A5J4W9L8</accession>
<evidence type="ECO:0000256" key="1">
    <source>
        <dbReference type="SAM" id="MobiDB-lite"/>
    </source>
</evidence>
<feature type="compositionally biased region" description="Basic and acidic residues" evidence="1">
    <location>
        <begin position="1"/>
        <end position="22"/>
    </location>
</feature>
<name>A0A5J4W9L8_9EUKA</name>
<dbReference type="AlphaFoldDB" id="A0A5J4W9L8"/>
<comment type="caution">
    <text evidence="2">The sequence shown here is derived from an EMBL/GenBank/DDBJ whole genome shotgun (WGS) entry which is preliminary data.</text>
</comment>
<feature type="non-terminal residue" evidence="2">
    <location>
        <position position="1"/>
    </location>
</feature>
<evidence type="ECO:0000313" key="3">
    <source>
        <dbReference type="Proteomes" id="UP000324800"/>
    </source>
</evidence>
<feature type="region of interest" description="Disordered" evidence="1">
    <location>
        <begin position="1"/>
        <end position="34"/>
    </location>
</feature>